<feature type="transmembrane region" description="Helical" evidence="1">
    <location>
        <begin position="110"/>
        <end position="130"/>
    </location>
</feature>
<keyword evidence="1" id="KW-0812">Transmembrane</keyword>
<gene>
    <name evidence="3" type="ORF">ESZ48_13710</name>
</gene>
<evidence type="ECO:0000313" key="3">
    <source>
        <dbReference type="EMBL" id="RXJ45871.1"/>
    </source>
</evidence>
<feature type="domain" description="CAAX prenyl protease 2/Lysostaphin resistance protein A-like" evidence="2">
    <location>
        <begin position="146"/>
        <end position="244"/>
    </location>
</feature>
<dbReference type="OrthoDB" id="2806188at2"/>
<comment type="caution">
    <text evidence="3">The sequence shown here is derived from an EMBL/GenBank/DDBJ whole genome shotgun (WGS) entry which is preliminary data.</text>
</comment>
<dbReference type="EMBL" id="SDDZ01000009">
    <property type="protein sequence ID" value="RXJ45871.1"/>
    <property type="molecule type" value="Genomic_DNA"/>
</dbReference>
<keyword evidence="3" id="KW-0645">Protease</keyword>
<dbReference type="InterPro" id="IPR003675">
    <property type="entry name" value="Rce1/LyrA-like_dom"/>
</dbReference>
<feature type="transmembrane region" description="Helical" evidence="1">
    <location>
        <begin position="69"/>
        <end position="90"/>
    </location>
</feature>
<dbReference type="GO" id="GO:0006508">
    <property type="term" value="P:proteolysis"/>
    <property type="evidence" value="ECO:0007669"/>
    <property type="project" value="UniProtKB-KW"/>
</dbReference>
<dbReference type="Pfam" id="PF02517">
    <property type="entry name" value="Rce1-like"/>
    <property type="match status" value="1"/>
</dbReference>
<sequence>MYIAQAFKGLHEWWRYVVGLIIAIIGVFVFSIPHGIGIMFKTMQGGTIDPSKMNDAAYLMQLFEPNVNLVFILLPFVGGFLFLLGAVKWLHKQSFLSLTTARPKIDWKRFWIIFFFWGILSSSMILGGYYMSPEDYVFNFNLQPFLILCVIAILLVPLQTSFEEYLFRGYLMQGIGVVTGYKWIPLVITSVVFGLMHIANPEVDKLGPIIMVYYIGTGLFLGIMTLMDEGLELSLGFHAANNLFTALLVTADWTAFQTHSILKDMSDPQAAEFMDVFMPVFVIFPIILFILSKLYNWTDWKGKLFGKVIAPPKEDDGILQEINEIGTE</sequence>
<proteinExistence type="predicted"/>
<dbReference type="PANTHER" id="PTHR36435">
    <property type="entry name" value="SLR1288 PROTEIN"/>
    <property type="match status" value="1"/>
</dbReference>
<dbReference type="GO" id="GO:0080120">
    <property type="term" value="P:CAAX-box protein maturation"/>
    <property type="evidence" value="ECO:0007669"/>
    <property type="project" value="UniProtKB-ARBA"/>
</dbReference>
<keyword evidence="1" id="KW-0472">Membrane</keyword>
<name>A0A4Q0XD44_9FLAO</name>
<dbReference type="GO" id="GO:0004175">
    <property type="term" value="F:endopeptidase activity"/>
    <property type="evidence" value="ECO:0007669"/>
    <property type="project" value="UniProtKB-ARBA"/>
</dbReference>
<protein>
    <submittedName>
        <fullName evidence="3">CPBP family intramembrane metalloprotease</fullName>
    </submittedName>
</protein>
<dbReference type="RefSeq" id="WP_129018073.1">
    <property type="nucleotide sequence ID" value="NZ_SDDZ01000009.1"/>
</dbReference>
<feature type="transmembrane region" description="Helical" evidence="1">
    <location>
        <begin position="12"/>
        <end position="32"/>
    </location>
</feature>
<evidence type="ECO:0000313" key="4">
    <source>
        <dbReference type="Proteomes" id="UP000289792"/>
    </source>
</evidence>
<reference evidence="3 4" key="1">
    <citation type="submission" date="2019-01" db="EMBL/GenBank/DDBJ databases">
        <title>Genome sequence of the Antarctic species Gelidibacter gilvus ACAM 158(T).</title>
        <authorList>
            <person name="Bowman J.P."/>
        </authorList>
    </citation>
    <scope>NUCLEOTIDE SEQUENCE [LARGE SCALE GENOMIC DNA]</scope>
    <source>
        <strain evidence="3 4">IC158</strain>
    </source>
</reference>
<keyword evidence="3" id="KW-0482">Metalloprotease</keyword>
<keyword evidence="1" id="KW-1133">Transmembrane helix</keyword>
<feature type="transmembrane region" description="Helical" evidence="1">
    <location>
        <begin position="239"/>
        <end position="256"/>
    </location>
</feature>
<organism evidence="3 4">
    <name type="scientific">Gelidibacter gilvus</name>
    <dbReference type="NCBI Taxonomy" id="59602"/>
    <lineage>
        <taxon>Bacteria</taxon>
        <taxon>Pseudomonadati</taxon>
        <taxon>Bacteroidota</taxon>
        <taxon>Flavobacteriia</taxon>
        <taxon>Flavobacteriales</taxon>
        <taxon>Flavobacteriaceae</taxon>
        <taxon>Gelidibacter</taxon>
    </lineage>
</organism>
<evidence type="ECO:0000259" key="2">
    <source>
        <dbReference type="Pfam" id="PF02517"/>
    </source>
</evidence>
<keyword evidence="3" id="KW-0378">Hydrolase</keyword>
<dbReference type="InterPro" id="IPR052710">
    <property type="entry name" value="CAAX_protease"/>
</dbReference>
<dbReference type="PANTHER" id="PTHR36435:SF1">
    <property type="entry name" value="CAAX AMINO TERMINAL PROTEASE FAMILY PROTEIN"/>
    <property type="match status" value="1"/>
</dbReference>
<keyword evidence="4" id="KW-1185">Reference proteome</keyword>
<dbReference type="GO" id="GO:0008237">
    <property type="term" value="F:metallopeptidase activity"/>
    <property type="evidence" value="ECO:0007669"/>
    <property type="project" value="UniProtKB-KW"/>
</dbReference>
<accession>A0A4Q0XD44</accession>
<feature type="transmembrane region" description="Helical" evidence="1">
    <location>
        <begin position="276"/>
        <end position="295"/>
    </location>
</feature>
<feature type="transmembrane region" description="Helical" evidence="1">
    <location>
        <begin position="142"/>
        <end position="162"/>
    </location>
</feature>
<dbReference type="AlphaFoldDB" id="A0A4Q0XD44"/>
<feature type="transmembrane region" description="Helical" evidence="1">
    <location>
        <begin position="206"/>
        <end position="227"/>
    </location>
</feature>
<evidence type="ECO:0000256" key="1">
    <source>
        <dbReference type="SAM" id="Phobius"/>
    </source>
</evidence>
<dbReference type="Proteomes" id="UP000289792">
    <property type="component" value="Unassembled WGS sequence"/>
</dbReference>